<dbReference type="InterPro" id="IPR036864">
    <property type="entry name" value="Zn2-C6_fun-type_DNA-bd_sf"/>
</dbReference>
<dbReference type="SUPFAM" id="SSF57701">
    <property type="entry name" value="Zn2/Cys6 DNA-binding domain"/>
    <property type="match status" value="1"/>
</dbReference>
<keyword evidence="4" id="KW-1185">Reference proteome</keyword>
<dbReference type="GO" id="GO:0008270">
    <property type="term" value="F:zinc ion binding"/>
    <property type="evidence" value="ECO:0007669"/>
    <property type="project" value="InterPro"/>
</dbReference>
<evidence type="ECO:0000259" key="2">
    <source>
        <dbReference type="PROSITE" id="PS50048"/>
    </source>
</evidence>
<dbReference type="HOGENOM" id="CLU_1230064_0_0_1"/>
<evidence type="ECO:0000256" key="1">
    <source>
        <dbReference type="SAM" id="MobiDB-lite"/>
    </source>
</evidence>
<name>A0A0D0CAD8_9AGAR</name>
<dbReference type="CDD" id="cd00067">
    <property type="entry name" value="GAL4"/>
    <property type="match status" value="1"/>
</dbReference>
<accession>A0A0D0CAD8</accession>
<proteinExistence type="predicted"/>
<reference evidence="3 4" key="1">
    <citation type="submission" date="2014-04" db="EMBL/GenBank/DDBJ databases">
        <title>Evolutionary Origins and Diversification of the Mycorrhizal Mutualists.</title>
        <authorList>
            <consortium name="DOE Joint Genome Institute"/>
            <consortium name="Mycorrhizal Genomics Consortium"/>
            <person name="Kohler A."/>
            <person name="Kuo A."/>
            <person name="Nagy L.G."/>
            <person name="Floudas D."/>
            <person name="Copeland A."/>
            <person name="Barry K.W."/>
            <person name="Cichocki N."/>
            <person name="Veneault-Fourrey C."/>
            <person name="LaButti K."/>
            <person name="Lindquist E.A."/>
            <person name="Lipzen A."/>
            <person name="Lundell T."/>
            <person name="Morin E."/>
            <person name="Murat C."/>
            <person name="Riley R."/>
            <person name="Ohm R."/>
            <person name="Sun H."/>
            <person name="Tunlid A."/>
            <person name="Henrissat B."/>
            <person name="Grigoriev I.V."/>
            <person name="Hibbett D.S."/>
            <person name="Martin F."/>
        </authorList>
    </citation>
    <scope>NUCLEOTIDE SEQUENCE [LARGE SCALE GENOMIC DNA]</scope>
    <source>
        <strain evidence="3 4">FD-317 M1</strain>
    </source>
</reference>
<feature type="domain" description="Zn(2)-C6 fungal-type" evidence="2">
    <location>
        <begin position="48"/>
        <end position="82"/>
    </location>
</feature>
<dbReference type="Proteomes" id="UP000053593">
    <property type="component" value="Unassembled WGS sequence"/>
</dbReference>
<sequence>MPAKHNTGTVFIPYRGDALNKKAKEPSHKPNPPRKRRRPSDLLMGARACDTCYVQKRHCSGGFGHSSEPCVRCVSVGNHCTYKRQQLYRCRPGVDNATVRSELGLSSKRKRTHRSTRTYIEQIGDGSDTEVVQDSYEDQQKLPDTGQNTFVDKQKAPKYSDVRCPLFQRRVLPLPVQQGHVSATDSCPAIAGPQLAPLQTTERRHAHNLPALRSLFPVFTLPPHS</sequence>
<protein>
    <recommendedName>
        <fullName evidence="2">Zn(2)-C6 fungal-type domain-containing protein</fullName>
    </recommendedName>
</protein>
<evidence type="ECO:0000313" key="4">
    <source>
        <dbReference type="Proteomes" id="UP000053593"/>
    </source>
</evidence>
<dbReference type="InterPro" id="IPR001138">
    <property type="entry name" value="Zn2Cys6_DnaBD"/>
</dbReference>
<gene>
    <name evidence="3" type="ORF">GYMLUDRAFT_97623</name>
</gene>
<dbReference type="GO" id="GO:0000981">
    <property type="term" value="F:DNA-binding transcription factor activity, RNA polymerase II-specific"/>
    <property type="evidence" value="ECO:0007669"/>
    <property type="project" value="InterPro"/>
</dbReference>
<feature type="region of interest" description="Disordered" evidence="1">
    <location>
        <begin position="1"/>
        <end position="41"/>
    </location>
</feature>
<evidence type="ECO:0000313" key="3">
    <source>
        <dbReference type="EMBL" id="KIK59419.1"/>
    </source>
</evidence>
<organism evidence="3 4">
    <name type="scientific">Collybiopsis luxurians FD-317 M1</name>
    <dbReference type="NCBI Taxonomy" id="944289"/>
    <lineage>
        <taxon>Eukaryota</taxon>
        <taxon>Fungi</taxon>
        <taxon>Dikarya</taxon>
        <taxon>Basidiomycota</taxon>
        <taxon>Agaricomycotina</taxon>
        <taxon>Agaricomycetes</taxon>
        <taxon>Agaricomycetidae</taxon>
        <taxon>Agaricales</taxon>
        <taxon>Marasmiineae</taxon>
        <taxon>Omphalotaceae</taxon>
        <taxon>Collybiopsis</taxon>
        <taxon>Collybiopsis luxurians</taxon>
    </lineage>
</organism>
<dbReference type="PROSITE" id="PS50048">
    <property type="entry name" value="ZN2_CY6_FUNGAL_2"/>
    <property type="match status" value="1"/>
</dbReference>
<dbReference type="Pfam" id="PF00172">
    <property type="entry name" value="Zn_clus"/>
    <property type="match status" value="1"/>
</dbReference>
<feature type="compositionally biased region" description="Basic and acidic residues" evidence="1">
    <location>
        <begin position="18"/>
        <end position="28"/>
    </location>
</feature>
<dbReference type="EMBL" id="KN834779">
    <property type="protein sequence ID" value="KIK59419.1"/>
    <property type="molecule type" value="Genomic_DNA"/>
</dbReference>
<dbReference type="AlphaFoldDB" id="A0A0D0CAD8"/>